<name>A0A197JFV0_9FUNG</name>
<evidence type="ECO:0000256" key="2">
    <source>
        <dbReference type="ARBA" id="ARBA00023054"/>
    </source>
</evidence>
<proteinExistence type="inferred from homology"/>
<evidence type="ECO:0000256" key="3">
    <source>
        <dbReference type="SAM" id="MobiDB-lite"/>
    </source>
</evidence>
<evidence type="ECO:0000313" key="5">
    <source>
        <dbReference type="Proteomes" id="UP000078512"/>
    </source>
</evidence>
<feature type="compositionally biased region" description="Low complexity" evidence="3">
    <location>
        <begin position="222"/>
        <end position="234"/>
    </location>
</feature>
<dbReference type="STRING" id="1314771.A0A197JFV0"/>
<organism evidence="4 5">
    <name type="scientific">Linnemannia elongata AG-77</name>
    <dbReference type="NCBI Taxonomy" id="1314771"/>
    <lineage>
        <taxon>Eukaryota</taxon>
        <taxon>Fungi</taxon>
        <taxon>Fungi incertae sedis</taxon>
        <taxon>Mucoromycota</taxon>
        <taxon>Mortierellomycotina</taxon>
        <taxon>Mortierellomycetes</taxon>
        <taxon>Mortierellales</taxon>
        <taxon>Mortierellaceae</taxon>
        <taxon>Linnemannia</taxon>
    </lineage>
</organism>
<dbReference type="PANTHER" id="PTHR39472:SF1">
    <property type="entry name" value="EXPRESSED PROTEIN"/>
    <property type="match status" value="1"/>
</dbReference>
<dbReference type="AlphaFoldDB" id="A0A197JFV0"/>
<keyword evidence="5" id="KW-1185">Reference proteome</keyword>
<comment type="similarity">
    <text evidence="1">Belongs to the SIKE family.</text>
</comment>
<reference evidence="4 5" key="1">
    <citation type="submission" date="2016-05" db="EMBL/GenBank/DDBJ databases">
        <title>Genome sequencing reveals origins of a unique bacterial endosymbiosis in the earliest lineages of terrestrial Fungi.</title>
        <authorList>
            <consortium name="DOE Joint Genome Institute"/>
            <person name="Uehling J."/>
            <person name="Gryganskyi A."/>
            <person name="Hameed K."/>
            <person name="Tschaplinski T."/>
            <person name="Misztal P."/>
            <person name="Wu S."/>
            <person name="Desiro A."/>
            <person name="Vande Pol N."/>
            <person name="Du Z.-Y."/>
            <person name="Zienkiewicz A."/>
            <person name="Zienkiewicz K."/>
            <person name="Morin E."/>
            <person name="Tisserant E."/>
            <person name="Splivallo R."/>
            <person name="Hainaut M."/>
            <person name="Henrissat B."/>
            <person name="Ohm R."/>
            <person name="Kuo A."/>
            <person name="Yan J."/>
            <person name="Lipzen A."/>
            <person name="Nolan M."/>
            <person name="Labutti K."/>
            <person name="Barry K."/>
            <person name="Goldstein A."/>
            <person name="Labbe J."/>
            <person name="Schadt C."/>
            <person name="Tuskan G."/>
            <person name="Grigoriev I."/>
            <person name="Martin F."/>
            <person name="Vilgalys R."/>
            <person name="Bonito G."/>
        </authorList>
    </citation>
    <scope>NUCLEOTIDE SEQUENCE [LARGE SCALE GENOMIC DNA]</scope>
    <source>
        <strain evidence="4 5">AG-77</strain>
    </source>
</reference>
<evidence type="ECO:0000256" key="1">
    <source>
        <dbReference type="ARBA" id="ARBA00005537"/>
    </source>
</evidence>
<evidence type="ECO:0000313" key="4">
    <source>
        <dbReference type="EMBL" id="OAQ24000.1"/>
    </source>
</evidence>
<dbReference type="InterPro" id="IPR008555">
    <property type="entry name" value="SIKE"/>
</dbReference>
<dbReference type="OrthoDB" id="21214at2759"/>
<dbReference type="Proteomes" id="UP000078512">
    <property type="component" value="Unassembled WGS sequence"/>
</dbReference>
<dbReference type="PANTHER" id="PTHR39472">
    <property type="entry name" value="EXPRESSED PROTEIN"/>
    <property type="match status" value="1"/>
</dbReference>
<feature type="compositionally biased region" description="Polar residues" evidence="3">
    <location>
        <begin position="273"/>
        <end position="303"/>
    </location>
</feature>
<feature type="compositionally biased region" description="Low complexity" evidence="3">
    <location>
        <begin position="241"/>
        <end position="252"/>
    </location>
</feature>
<feature type="region of interest" description="Disordered" evidence="3">
    <location>
        <begin position="419"/>
        <end position="441"/>
    </location>
</feature>
<accession>A0A197JFV0</accession>
<dbReference type="Pfam" id="PF05769">
    <property type="entry name" value="SIKE"/>
    <property type="match status" value="1"/>
</dbReference>
<keyword evidence="2" id="KW-0175">Coiled coil</keyword>
<dbReference type="EMBL" id="KV442103">
    <property type="protein sequence ID" value="OAQ24000.1"/>
    <property type="molecule type" value="Genomic_DNA"/>
</dbReference>
<feature type="region of interest" description="Disordered" evidence="3">
    <location>
        <begin position="215"/>
        <end position="359"/>
    </location>
</feature>
<feature type="compositionally biased region" description="Low complexity" evidence="3">
    <location>
        <begin position="304"/>
        <end position="358"/>
    </location>
</feature>
<gene>
    <name evidence="4" type="ORF">K457DRAFT_24493</name>
</gene>
<protein>
    <submittedName>
        <fullName evidence="4">Uncharacterized protein</fullName>
    </submittedName>
</protein>
<sequence length="441" mass="47626">MTVDDSEMQQLWKLTNELTAQLVFNRSATLELKQQLAELQAQTFSLSPAHSSHQNDLRDNPGSSSDYALRIANERLREENLQLQEQVNEYERWMGYIMTKFRLQNLAMAQTRKESMQEASKMAEQGNEAAYRLQEENSVLQSRLADLGSVARKAIHEDYYTTESLIESLETENRSLREMLGVAEGGRGPVSGRLDFFVRNHGLQDEDEYDEGLRHSMGNRVSFPSTSGSVVASSESDRELPQQPELQGQQHPLTRRTGSDSGVGVGGVGRQPLSPSATMRSSSSNIMTRNSGPGPLTVQTGLRSPTTNPSTTTTPSSLSSPITSTPSRSVSGLSSATSPTSPSWSSSTSASSSALASPIFQQDPSRRLVSISPPLDPVDDVLLTGAQGVAEGGIMEQQDVLGNAPTVSSPSVAVVAGQQKNQRGKMTINTKLGAHSAGRSL</sequence>